<gene>
    <name evidence="2" type="ORF">GSMUA_242230.1</name>
</gene>
<dbReference type="Proteomes" id="UP000012960">
    <property type="component" value="Unplaced"/>
</dbReference>
<evidence type="ECO:0000313" key="2">
    <source>
        <dbReference type="EMBL" id="CAG1836254.1"/>
    </source>
</evidence>
<sequence>MCCPSSPPQSFIRRRRCRGYSRSHILWEDWKMSTCLMTLVTLHNATRNGHISVEDAHHSWMALAFLFFSGIEDGCGFVVQDSGSMLLSYPLHLMYVMTMMMMCVIFE</sequence>
<name>A0A804KMY2_MUSAM</name>
<keyword evidence="1" id="KW-0472">Membrane</keyword>
<dbReference type="EnsemblPlants" id="Ma09_t23600.1">
    <property type="protein sequence ID" value="Ma09_p23600.1"/>
    <property type="gene ID" value="Ma09_g23600"/>
</dbReference>
<accession>A0A804KMY2</accession>
<protein>
    <submittedName>
        <fullName evidence="2">(wild Malaysian banana) hypothetical protein</fullName>
    </submittedName>
</protein>
<evidence type="ECO:0000313" key="3">
    <source>
        <dbReference type="EnsemblPlants" id="Ma09_p23600.1"/>
    </source>
</evidence>
<keyword evidence="4" id="KW-1185">Reference proteome</keyword>
<evidence type="ECO:0000256" key="1">
    <source>
        <dbReference type="SAM" id="Phobius"/>
    </source>
</evidence>
<reference evidence="2" key="1">
    <citation type="submission" date="2021-03" db="EMBL/GenBank/DDBJ databases">
        <authorList>
            <consortium name="Genoscope - CEA"/>
            <person name="William W."/>
        </authorList>
    </citation>
    <scope>NUCLEOTIDE SEQUENCE</scope>
    <source>
        <strain evidence="2">Doubled-haploid Pahang</strain>
    </source>
</reference>
<dbReference type="EMBL" id="HG996474">
    <property type="protein sequence ID" value="CAG1836254.1"/>
    <property type="molecule type" value="Genomic_DNA"/>
</dbReference>
<dbReference type="InParanoid" id="A0A804KMY2"/>
<organism evidence="3 4">
    <name type="scientific">Musa acuminata subsp. malaccensis</name>
    <name type="common">Wild banana</name>
    <name type="synonym">Musa malaccensis</name>
    <dbReference type="NCBI Taxonomy" id="214687"/>
    <lineage>
        <taxon>Eukaryota</taxon>
        <taxon>Viridiplantae</taxon>
        <taxon>Streptophyta</taxon>
        <taxon>Embryophyta</taxon>
        <taxon>Tracheophyta</taxon>
        <taxon>Spermatophyta</taxon>
        <taxon>Magnoliopsida</taxon>
        <taxon>Liliopsida</taxon>
        <taxon>Zingiberales</taxon>
        <taxon>Musaceae</taxon>
        <taxon>Musa</taxon>
    </lineage>
</organism>
<keyword evidence="1" id="KW-0812">Transmembrane</keyword>
<dbReference type="AlphaFoldDB" id="A0A804KMY2"/>
<reference evidence="3" key="2">
    <citation type="submission" date="2021-05" db="UniProtKB">
        <authorList>
            <consortium name="EnsemblPlants"/>
        </authorList>
    </citation>
    <scope>IDENTIFICATION</scope>
    <source>
        <strain evidence="3">subsp. malaccensis</strain>
    </source>
</reference>
<proteinExistence type="predicted"/>
<feature type="transmembrane region" description="Helical" evidence="1">
    <location>
        <begin position="86"/>
        <end position="106"/>
    </location>
</feature>
<keyword evidence="1" id="KW-1133">Transmembrane helix</keyword>
<evidence type="ECO:0000313" key="4">
    <source>
        <dbReference type="Proteomes" id="UP000012960"/>
    </source>
</evidence>
<dbReference type="Gramene" id="Ma09_t23600.1">
    <property type="protein sequence ID" value="Ma09_p23600.1"/>
    <property type="gene ID" value="Ma09_g23600"/>
</dbReference>